<evidence type="ECO:0000313" key="2">
    <source>
        <dbReference type="Proteomes" id="UP000199405"/>
    </source>
</evidence>
<sequence>MRELIYLSEAKLAQFVSQKRKSLANRVKLEGEVKIPGIGGLKAAAPDKSSNSGVDLDVVVAELEVSPRSAGWYTNADAKVGQWVEFELPLNQAVLPAADGAVAVFVDEAVRESVNSPRLLLHGSPEHLLGVVSEANMARVVRSYGMAYGSRFEYTLTVLAELFGTLEEAGLPLQGNADSGQQRHSFEVEHAIRGFNRGEGELLWGLLEALEDVAFARNTATWMSGWARITCILPGPRADKSRRLITATPLYVQYATPLETEQ</sequence>
<accession>A0ABY0KQL4</accession>
<dbReference type="NCBIfam" id="NF040893">
    <property type="entry name" value="SAVMC3_10250"/>
    <property type="match status" value="1"/>
</dbReference>
<reference evidence="1 2" key="1">
    <citation type="submission" date="2016-06" db="EMBL/GenBank/DDBJ databases">
        <authorList>
            <person name="Varghese N."/>
            <person name="Submissions Spin"/>
        </authorList>
    </citation>
    <scope>NUCLEOTIDE SEQUENCE [LARGE SCALE GENOMIC DNA]</scope>
    <source>
        <strain evidence="1 2">DSM 45142</strain>
    </source>
</reference>
<dbReference type="InterPro" id="IPR054284">
    <property type="entry name" value="DUF7019"/>
</dbReference>
<dbReference type="GeneID" id="93473645"/>
<organism evidence="1 2">
    <name type="scientific">Micromonospora tulbaghiae</name>
    <dbReference type="NCBI Taxonomy" id="479978"/>
    <lineage>
        <taxon>Bacteria</taxon>
        <taxon>Bacillati</taxon>
        <taxon>Actinomycetota</taxon>
        <taxon>Actinomycetes</taxon>
        <taxon>Micromonosporales</taxon>
        <taxon>Micromonosporaceae</taxon>
        <taxon>Micromonospora</taxon>
    </lineage>
</organism>
<protein>
    <submittedName>
        <fullName evidence="1">Uncharacterized protein</fullName>
    </submittedName>
</protein>
<dbReference type="Proteomes" id="UP000199405">
    <property type="component" value="Unassembled WGS sequence"/>
</dbReference>
<evidence type="ECO:0000313" key="1">
    <source>
        <dbReference type="EMBL" id="SCF00841.1"/>
    </source>
</evidence>
<dbReference type="RefSeq" id="WP_139135472.1">
    <property type="nucleotide sequence ID" value="NZ_FMCQ01000007.1"/>
</dbReference>
<keyword evidence="2" id="KW-1185">Reference proteome</keyword>
<proteinExistence type="predicted"/>
<gene>
    <name evidence="1" type="ORF">GA0070562_5059</name>
</gene>
<dbReference type="Pfam" id="PF22880">
    <property type="entry name" value="DUF7019"/>
    <property type="match status" value="1"/>
</dbReference>
<name>A0ABY0KQL4_9ACTN</name>
<dbReference type="EMBL" id="FMCQ01000007">
    <property type="protein sequence ID" value="SCF00841.1"/>
    <property type="molecule type" value="Genomic_DNA"/>
</dbReference>
<comment type="caution">
    <text evidence="1">The sequence shown here is derived from an EMBL/GenBank/DDBJ whole genome shotgun (WGS) entry which is preliminary data.</text>
</comment>